<comment type="caution">
    <text evidence="1">The sequence shown here is derived from an EMBL/GenBank/DDBJ whole genome shotgun (WGS) entry which is preliminary data.</text>
</comment>
<sequence length="313" mass="35923">MSQLRRWPTPQSIYSHWSDSTPIGPSFPIHALAKPLSKFLYNRQAMAFIAKNDDFPLSVDLVEVLTTYLTFKDILPSTRVLVLDYLLRRALRSNEEAQLILGSDALGVVSELLLASHPDIILATCDLLGYLFHQELEPMVYRFEVWHPQLTELLTHRDATVRRAAAYVLDDSDMVEALLCHLLSTNITPTTQVDILNILDWRADKGEQQARLLVILLNIAKYPSLISTIGAFGLDTQLPILLTHPDEYIQWTLRKLRKRLDWWGSADGRWTIMEADELLDQLFPMPVGPNHIRRINFDPIPRGWYQEGLPLYV</sequence>
<dbReference type="EMBL" id="JARKIB010000330">
    <property type="protein sequence ID" value="KAJ7714140.1"/>
    <property type="molecule type" value="Genomic_DNA"/>
</dbReference>
<dbReference type="SUPFAM" id="SSF48371">
    <property type="entry name" value="ARM repeat"/>
    <property type="match status" value="1"/>
</dbReference>
<dbReference type="AlphaFoldDB" id="A0AAD7H779"/>
<dbReference type="InterPro" id="IPR016024">
    <property type="entry name" value="ARM-type_fold"/>
</dbReference>
<proteinExistence type="predicted"/>
<gene>
    <name evidence="1" type="ORF">B0H16DRAFT_1899211</name>
</gene>
<organism evidence="1 2">
    <name type="scientific">Mycena metata</name>
    <dbReference type="NCBI Taxonomy" id="1033252"/>
    <lineage>
        <taxon>Eukaryota</taxon>
        <taxon>Fungi</taxon>
        <taxon>Dikarya</taxon>
        <taxon>Basidiomycota</taxon>
        <taxon>Agaricomycotina</taxon>
        <taxon>Agaricomycetes</taxon>
        <taxon>Agaricomycetidae</taxon>
        <taxon>Agaricales</taxon>
        <taxon>Marasmiineae</taxon>
        <taxon>Mycenaceae</taxon>
        <taxon>Mycena</taxon>
    </lineage>
</organism>
<evidence type="ECO:0000313" key="2">
    <source>
        <dbReference type="Proteomes" id="UP001215598"/>
    </source>
</evidence>
<keyword evidence="2" id="KW-1185">Reference proteome</keyword>
<dbReference type="Gene3D" id="1.25.10.10">
    <property type="entry name" value="Leucine-rich Repeat Variant"/>
    <property type="match status" value="1"/>
</dbReference>
<dbReference type="InterPro" id="IPR011989">
    <property type="entry name" value="ARM-like"/>
</dbReference>
<evidence type="ECO:0008006" key="3">
    <source>
        <dbReference type="Google" id="ProtNLM"/>
    </source>
</evidence>
<accession>A0AAD7H779</accession>
<name>A0AAD7H779_9AGAR</name>
<evidence type="ECO:0000313" key="1">
    <source>
        <dbReference type="EMBL" id="KAJ7714140.1"/>
    </source>
</evidence>
<dbReference type="Proteomes" id="UP001215598">
    <property type="component" value="Unassembled WGS sequence"/>
</dbReference>
<reference evidence="1" key="1">
    <citation type="submission" date="2023-03" db="EMBL/GenBank/DDBJ databases">
        <title>Massive genome expansion in bonnet fungi (Mycena s.s.) driven by repeated elements and novel gene families across ecological guilds.</title>
        <authorList>
            <consortium name="Lawrence Berkeley National Laboratory"/>
            <person name="Harder C.B."/>
            <person name="Miyauchi S."/>
            <person name="Viragh M."/>
            <person name="Kuo A."/>
            <person name="Thoen E."/>
            <person name="Andreopoulos B."/>
            <person name="Lu D."/>
            <person name="Skrede I."/>
            <person name="Drula E."/>
            <person name="Henrissat B."/>
            <person name="Morin E."/>
            <person name="Kohler A."/>
            <person name="Barry K."/>
            <person name="LaButti K."/>
            <person name="Morin E."/>
            <person name="Salamov A."/>
            <person name="Lipzen A."/>
            <person name="Mereny Z."/>
            <person name="Hegedus B."/>
            <person name="Baldrian P."/>
            <person name="Stursova M."/>
            <person name="Weitz H."/>
            <person name="Taylor A."/>
            <person name="Grigoriev I.V."/>
            <person name="Nagy L.G."/>
            <person name="Martin F."/>
            <person name="Kauserud H."/>
        </authorList>
    </citation>
    <scope>NUCLEOTIDE SEQUENCE</scope>
    <source>
        <strain evidence="1">CBHHK182m</strain>
    </source>
</reference>
<protein>
    <recommendedName>
        <fullName evidence="3">ARM repeat-containing protein</fullName>
    </recommendedName>
</protein>